<gene>
    <name evidence="1" type="ORF">MSLAZ_1363</name>
</gene>
<dbReference type="Proteomes" id="UP000033072">
    <property type="component" value="Chromosome"/>
</dbReference>
<dbReference type="PATRIC" id="fig|1434111.4.peg.1791"/>
<sequence length="83" mass="9960">MAKKENRVIFHPLGEEKKSYFSRRANFQNQSYSFFRIPVRVEQDFYSIRVQPYFKIQTSSRGTYFSFSSSFLYWLAVGLPPEK</sequence>
<organism evidence="1 2">
    <name type="scientific">Methanosarcina lacustris Z-7289</name>
    <dbReference type="NCBI Taxonomy" id="1434111"/>
    <lineage>
        <taxon>Archaea</taxon>
        <taxon>Methanobacteriati</taxon>
        <taxon>Methanobacteriota</taxon>
        <taxon>Stenosarchaea group</taxon>
        <taxon>Methanomicrobia</taxon>
        <taxon>Methanosarcinales</taxon>
        <taxon>Methanosarcinaceae</taxon>
        <taxon>Methanosarcina</taxon>
    </lineage>
</organism>
<keyword evidence="2" id="KW-1185">Reference proteome</keyword>
<dbReference type="EMBL" id="CP009515">
    <property type="protein sequence ID" value="AKB74624.1"/>
    <property type="molecule type" value="Genomic_DNA"/>
</dbReference>
<protein>
    <submittedName>
        <fullName evidence="1">Uncharacterized protein</fullName>
    </submittedName>
</protein>
<name>A0A0E3S1L9_9EURY</name>
<dbReference type="AlphaFoldDB" id="A0A0E3S1L9"/>
<proteinExistence type="predicted"/>
<reference evidence="1 2" key="1">
    <citation type="submission" date="2014-07" db="EMBL/GenBank/DDBJ databases">
        <title>Methanogenic archaea and the global carbon cycle.</title>
        <authorList>
            <person name="Henriksen J.R."/>
            <person name="Luke J."/>
            <person name="Reinhart S."/>
            <person name="Benedict M.N."/>
            <person name="Youngblut N.D."/>
            <person name="Metcalf M.E."/>
            <person name="Whitaker R.J."/>
            <person name="Metcalf W.W."/>
        </authorList>
    </citation>
    <scope>NUCLEOTIDE SEQUENCE [LARGE SCALE GENOMIC DNA]</scope>
    <source>
        <strain evidence="1 2">Z-7289</strain>
    </source>
</reference>
<evidence type="ECO:0000313" key="1">
    <source>
        <dbReference type="EMBL" id="AKB74624.1"/>
    </source>
</evidence>
<dbReference type="HOGENOM" id="CLU_2534705_0_0_2"/>
<accession>A0A0E3S1L9</accession>
<evidence type="ECO:0000313" key="2">
    <source>
        <dbReference type="Proteomes" id="UP000033072"/>
    </source>
</evidence>
<dbReference type="KEGG" id="mls:MSLAZ_1363"/>